<name>A0ABS9DBM8_9ALTE</name>
<keyword evidence="2" id="KW-0732">Signal</keyword>
<feature type="chain" id="PRO_5047253307" evidence="2">
    <location>
        <begin position="20"/>
        <end position="53"/>
    </location>
</feature>
<comment type="caution">
    <text evidence="3">The sequence shown here is derived from an EMBL/GenBank/DDBJ whole genome shotgun (WGS) entry which is preliminary data.</text>
</comment>
<feature type="compositionally biased region" description="Low complexity" evidence="1">
    <location>
        <begin position="29"/>
        <end position="44"/>
    </location>
</feature>
<feature type="signal peptide" evidence="2">
    <location>
        <begin position="1"/>
        <end position="19"/>
    </location>
</feature>
<dbReference type="RefSeq" id="WP_235314455.1">
    <property type="nucleotide sequence ID" value="NZ_JAKGAS010000018.1"/>
</dbReference>
<proteinExistence type="predicted"/>
<evidence type="ECO:0000256" key="1">
    <source>
        <dbReference type="SAM" id="MobiDB-lite"/>
    </source>
</evidence>
<evidence type="ECO:0000313" key="4">
    <source>
        <dbReference type="Proteomes" id="UP001521137"/>
    </source>
</evidence>
<reference evidence="3 4" key="1">
    <citation type="submission" date="2022-01" db="EMBL/GenBank/DDBJ databases">
        <title>Paraglaciecola sp. G1-23.</title>
        <authorList>
            <person name="Jin M.S."/>
            <person name="Han D.M."/>
            <person name="Kim H.M."/>
            <person name="Jeon C.O."/>
        </authorList>
    </citation>
    <scope>NUCLEOTIDE SEQUENCE [LARGE SCALE GENOMIC DNA]</scope>
    <source>
        <strain evidence="3 4">G1-23</strain>
    </source>
</reference>
<keyword evidence="4" id="KW-1185">Reference proteome</keyword>
<dbReference type="EMBL" id="JAKGAS010000018">
    <property type="protein sequence ID" value="MCF2950353.1"/>
    <property type="molecule type" value="Genomic_DNA"/>
</dbReference>
<evidence type="ECO:0000256" key="2">
    <source>
        <dbReference type="SAM" id="SignalP"/>
    </source>
</evidence>
<feature type="region of interest" description="Disordered" evidence="1">
    <location>
        <begin position="20"/>
        <end position="53"/>
    </location>
</feature>
<evidence type="ECO:0000313" key="3">
    <source>
        <dbReference type="EMBL" id="MCF2950353.1"/>
    </source>
</evidence>
<dbReference type="Proteomes" id="UP001521137">
    <property type="component" value="Unassembled WGS sequence"/>
</dbReference>
<protein>
    <submittedName>
        <fullName evidence="3">Uncharacterized protein</fullName>
    </submittedName>
</protein>
<sequence length="53" mass="5515">MLKAYAVAMVLATTTPVAAKAEESVQAPTKSQATSTKTVATTKSSVRKGSIRF</sequence>
<accession>A0ABS9DBM8</accession>
<organism evidence="3 4">
    <name type="scientific">Paraglaciecola algarum</name>
    <dbReference type="NCBI Taxonomy" id="3050085"/>
    <lineage>
        <taxon>Bacteria</taxon>
        <taxon>Pseudomonadati</taxon>
        <taxon>Pseudomonadota</taxon>
        <taxon>Gammaproteobacteria</taxon>
        <taxon>Alteromonadales</taxon>
        <taxon>Alteromonadaceae</taxon>
        <taxon>Paraglaciecola</taxon>
    </lineage>
</organism>
<gene>
    <name evidence="3" type="ORF">L0668_19750</name>
</gene>